<evidence type="ECO:0000256" key="3">
    <source>
        <dbReference type="ARBA" id="ARBA00022840"/>
    </source>
</evidence>
<keyword evidence="2" id="KW-0547">Nucleotide-binding</keyword>
<name>A0A1F7W9D4_9BACT</name>
<dbReference type="Proteomes" id="UP000176501">
    <property type="component" value="Unassembled WGS sequence"/>
</dbReference>
<dbReference type="Gene3D" id="3.30.450.90">
    <property type="match status" value="1"/>
</dbReference>
<dbReference type="GO" id="GO:0005524">
    <property type="term" value="F:ATP binding"/>
    <property type="evidence" value="ECO:0007669"/>
    <property type="project" value="UniProtKB-KW"/>
</dbReference>
<keyword evidence="3" id="KW-0067">ATP-binding</keyword>
<evidence type="ECO:0000259" key="4">
    <source>
        <dbReference type="Pfam" id="PF00437"/>
    </source>
</evidence>
<feature type="domain" description="Bacterial type II secretion system protein E" evidence="4">
    <location>
        <begin position="43"/>
        <end position="428"/>
    </location>
</feature>
<accession>A0A1F7W9D4</accession>
<evidence type="ECO:0000313" key="6">
    <source>
        <dbReference type="Proteomes" id="UP000176501"/>
    </source>
</evidence>
<evidence type="ECO:0000313" key="5">
    <source>
        <dbReference type="EMBL" id="OGL98807.1"/>
    </source>
</evidence>
<comment type="caution">
    <text evidence="5">The sequence shown here is derived from an EMBL/GenBank/DDBJ whole genome shotgun (WGS) entry which is preliminary data.</text>
</comment>
<dbReference type="GO" id="GO:0016887">
    <property type="term" value="F:ATP hydrolysis activity"/>
    <property type="evidence" value="ECO:0007669"/>
    <property type="project" value="TreeGrafter"/>
</dbReference>
<dbReference type="GO" id="GO:0005886">
    <property type="term" value="C:plasma membrane"/>
    <property type="evidence" value="ECO:0007669"/>
    <property type="project" value="TreeGrafter"/>
</dbReference>
<evidence type="ECO:0000256" key="2">
    <source>
        <dbReference type="ARBA" id="ARBA00022741"/>
    </source>
</evidence>
<dbReference type="CDD" id="cd01129">
    <property type="entry name" value="PulE-GspE-like"/>
    <property type="match status" value="1"/>
</dbReference>
<dbReference type="Pfam" id="PF00437">
    <property type="entry name" value="T2SSE"/>
    <property type="match status" value="1"/>
</dbReference>
<dbReference type="Gene3D" id="3.40.50.300">
    <property type="entry name" value="P-loop containing nucleotide triphosphate hydrolases"/>
    <property type="match status" value="1"/>
</dbReference>
<gene>
    <name evidence="5" type="ORF">A2304_04915</name>
</gene>
<proteinExistence type="inferred from homology"/>
<dbReference type="PANTHER" id="PTHR30258:SF2">
    <property type="entry name" value="COMG OPERON PROTEIN 1"/>
    <property type="match status" value="1"/>
</dbReference>
<comment type="similarity">
    <text evidence="1">Belongs to the GSP E family.</text>
</comment>
<dbReference type="InterPro" id="IPR027417">
    <property type="entry name" value="P-loop_NTPase"/>
</dbReference>
<evidence type="ECO:0000256" key="1">
    <source>
        <dbReference type="ARBA" id="ARBA00006611"/>
    </source>
</evidence>
<sequence length="432" mass="48338">MPSKIKLPPEKNKKGMEKFEDMLVKGTRESQKIPSLREIKKLETASVRDLVDGIIKFAYLSRTSDVHIDPGESVMTVRYRIDGILYDVLVLPKKMLITTLTRIKVLSEMRTDEHMAAQDGRFRLMFDGLPVDVRVSIVPTYHGENVVMRLLVGQARAIEMEELGMEQVDLERVQRNLVKSYGMLLATGPTGSGKTTTLYSALQQLNKRDISIITIEDPIEYTIAGMTQIQVNPQTNLTFAQGLRSIVRQDPNVIMVGEIRDEETAGIAVNAAMTGHLLLSTLHTNDAAVTLPRLLDMGIEPFLIASTVNVAIGQRLVRKLCQKCVTTRKLSDVEQESLQHLLPQGFIRQFKDFAEPKGCDACNEAGYQGRIGVYEVLEMTERIRHMIMKRETADEIRKAAIEEGMTTMLMDGLRKASAGITSVAEVLRVIHS</sequence>
<dbReference type="PANTHER" id="PTHR30258">
    <property type="entry name" value="TYPE II SECRETION SYSTEM PROTEIN GSPE-RELATED"/>
    <property type="match status" value="1"/>
</dbReference>
<organism evidence="5 6">
    <name type="scientific">Candidatus Uhrbacteria bacterium RIFOXYB2_FULL_57_15</name>
    <dbReference type="NCBI Taxonomy" id="1802422"/>
    <lineage>
        <taxon>Bacteria</taxon>
        <taxon>Candidatus Uhriibacteriota</taxon>
    </lineage>
</organism>
<dbReference type="InterPro" id="IPR001482">
    <property type="entry name" value="T2SS/T4SS_dom"/>
</dbReference>
<dbReference type="SUPFAM" id="SSF52540">
    <property type="entry name" value="P-loop containing nucleoside triphosphate hydrolases"/>
    <property type="match status" value="1"/>
</dbReference>
<dbReference type="AlphaFoldDB" id="A0A1F7W9D4"/>
<dbReference type="EMBL" id="MGFE01000015">
    <property type="protein sequence ID" value="OGL98807.1"/>
    <property type="molecule type" value="Genomic_DNA"/>
</dbReference>
<reference evidence="5 6" key="1">
    <citation type="journal article" date="2016" name="Nat. Commun.">
        <title>Thousands of microbial genomes shed light on interconnected biogeochemical processes in an aquifer system.</title>
        <authorList>
            <person name="Anantharaman K."/>
            <person name="Brown C.T."/>
            <person name="Hug L.A."/>
            <person name="Sharon I."/>
            <person name="Castelle C.J."/>
            <person name="Probst A.J."/>
            <person name="Thomas B.C."/>
            <person name="Singh A."/>
            <person name="Wilkins M.J."/>
            <person name="Karaoz U."/>
            <person name="Brodie E.L."/>
            <person name="Williams K.H."/>
            <person name="Hubbard S.S."/>
            <person name="Banfield J.F."/>
        </authorList>
    </citation>
    <scope>NUCLEOTIDE SEQUENCE [LARGE SCALE GENOMIC DNA]</scope>
</reference>
<dbReference type="FunFam" id="3.40.50.300:FF:000398">
    <property type="entry name" value="Type IV pilus assembly ATPase PilB"/>
    <property type="match status" value="1"/>
</dbReference>
<protein>
    <recommendedName>
        <fullName evidence="4">Bacterial type II secretion system protein E domain-containing protein</fullName>
    </recommendedName>
</protein>